<dbReference type="AlphaFoldDB" id="A0A165Q4K6"/>
<name>A0A165Q4K6_EXIGL</name>
<dbReference type="InParanoid" id="A0A165Q4K6"/>
<feature type="compositionally biased region" description="Pro residues" evidence="1">
    <location>
        <begin position="68"/>
        <end position="77"/>
    </location>
</feature>
<evidence type="ECO:0000313" key="2">
    <source>
        <dbReference type="EMBL" id="KZW03068.1"/>
    </source>
</evidence>
<dbReference type="EMBL" id="KV425885">
    <property type="protein sequence ID" value="KZW03068.1"/>
    <property type="molecule type" value="Genomic_DNA"/>
</dbReference>
<dbReference type="Proteomes" id="UP000077266">
    <property type="component" value="Unassembled WGS sequence"/>
</dbReference>
<feature type="region of interest" description="Disordered" evidence="1">
    <location>
        <begin position="61"/>
        <end position="86"/>
    </location>
</feature>
<evidence type="ECO:0000313" key="3">
    <source>
        <dbReference type="Proteomes" id="UP000077266"/>
    </source>
</evidence>
<sequence length="140" mass="15456">MQTSIVISYYRSPSLHNTTTHLWKMQPSTANNNPNTHTVTDNGVVKYLTNMLHLAKKVQEKEDVAPSKPLPPNPLPPLSTAGSTAATATAKLIKKLEEDEYETTESSLRWARGEDFTIDGFIALSQPLSTEAEEDSESQI</sequence>
<keyword evidence="3" id="KW-1185">Reference proteome</keyword>
<evidence type="ECO:0000256" key="1">
    <source>
        <dbReference type="SAM" id="MobiDB-lite"/>
    </source>
</evidence>
<proteinExistence type="predicted"/>
<protein>
    <submittedName>
        <fullName evidence="2">Uncharacterized protein</fullName>
    </submittedName>
</protein>
<accession>A0A165Q4K6</accession>
<gene>
    <name evidence="2" type="ORF">EXIGLDRAFT_759379</name>
</gene>
<reference evidence="2 3" key="1">
    <citation type="journal article" date="2016" name="Mol. Biol. Evol.">
        <title>Comparative Genomics of Early-Diverging Mushroom-Forming Fungi Provides Insights into the Origins of Lignocellulose Decay Capabilities.</title>
        <authorList>
            <person name="Nagy L.G."/>
            <person name="Riley R."/>
            <person name="Tritt A."/>
            <person name="Adam C."/>
            <person name="Daum C."/>
            <person name="Floudas D."/>
            <person name="Sun H."/>
            <person name="Yadav J.S."/>
            <person name="Pangilinan J."/>
            <person name="Larsson K.H."/>
            <person name="Matsuura K."/>
            <person name="Barry K."/>
            <person name="Labutti K."/>
            <person name="Kuo R."/>
            <person name="Ohm R.A."/>
            <person name="Bhattacharya S.S."/>
            <person name="Shirouzu T."/>
            <person name="Yoshinaga Y."/>
            <person name="Martin F.M."/>
            <person name="Grigoriev I.V."/>
            <person name="Hibbett D.S."/>
        </authorList>
    </citation>
    <scope>NUCLEOTIDE SEQUENCE [LARGE SCALE GENOMIC DNA]</scope>
    <source>
        <strain evidence="2 3">HHB12029</strain>
    </source>
</reference>
<organism evidence="2 3">
    <name type="scientific">Exidia glandulosa HHB12029</name>
    <dbReference type="NCBI Taxonomy" id="1314781"/>
    <lineage>
        <taxon>Eukaryota</taxon>
        <taxon>Fungi</taxon>
        <taxon>Dikarya</taxon>
        <taxon>Basidiomycota</taxon>
        <taxon>Agaricomycotina</taxon>
        <taxon>Agaricomycetes</taxon>
        <taxon>Auriculariales</taxon>
        <taxon>Exidiaceae</taxon>
        <taxon>Exidia</taxon>
    </lineage>
</organism>